<dbReference type="GO" id="GO:0001731">
    <property type="term" value="P:formation of translation preinitiation complex"/>
    <property type="evidence" value="ECO:0007669"/>
    <property type="project" value="TreeGrafter"/>
</dbReference>
<evidence type="ECO:0000256" key="3">
    <source>
        <dbReference type="ARBA" id="ARBA00022917"/>
    </source>
</evidence>
<keyword evidence="3" id="KW-0648">Protein biosynthesis</keyword>
<dbReference type="GO" id="GO:0003743">
    <property type="term" value="F:translation initiation factor activity"/>
    <property type="evidence" value="ECO:0007669"/>
    <property type="project" value="UniProtKB-KW"/>
</dbReference>
<evidence type="ECO:0000256" key="2">
    <source>
        <dbReference type="ARBA" id="ARBA00022540"/>
    </source>
</evidence>
<dbReference type="Gene3D" id="3.30.30.170">
    <property type="match status" value="1"/>
</dbReference>
<name>A0A7S3HVT9_9SPIT</name>
<dbReference type="InterPro" id="IPR016189">
    <property type="entry name" value="Transl_init_fac_IF2/IF5_N"/>
</dbReference>
<accession>A0A7S3HVT9</accession>
<evidence type="ECO:0000256" key="1">
    <source>
        <dbReference type="ARBA" id="ARBA00010397"/>
    </source>
</evidence>
<evidence type="ECO:0000259" key="4">
    <source>
        <dbReference type="SMART" id="SM00653"/>
    </source>
</evidence>
<proteinExistence type="inferred from homology"/>
<evidence type="ECO:0000313" key="5">
    <source>
        <dbReference type="EMBL" id="CAE0305747.1"/>
    </source>
</evidence>
<gene>
    <name evidence="5" type="ORF">FEHR0123_LOCUS652</name>
</gene>
<dbReference type="GO" id="GO:0003729">
    <property type="term" value="F:mRNA binding"/>
    <property type="evidence" value="ECO:0007669"/>
    <property type="project" value="TreeGrafter"/>
</dbReference>
<dbReference type="PANTHER" id="PTHR23001:SF3">
    <property type="entry name" value="EUKARYOTIC TRANSLATION INITIATION FACTOR 2 SUBUNIT 2"/>
    <property type="match status" value="1"/>
</dbReference>
<dbReference type="SMART" id="SM00653">
    <property type="entry name" value="eIF2B_5"/>
    <property type="match status" value="1"/>
</dbReference>
<dbReference type="InterPro" id="IPR016190">
    <property type="entry name" value="Transl_init_fac_IF2/IF5_Zn-bd"/>
</dbReference>
<dbReference type="GO" id="GO:0031369">
    <property type="term" value="F:translation initiation factor binding"/>
    <property type="evidence" value="ECO:0007669"/>
    <property type="project" value="TreeGrafter"/>
</dbReference>
<dbReference type="AlphaFoldDB" id="A0A7S3HVT9"/>
<comment type="similarity">
    <text evidence="1">Belongs to the eIF-2-beta/eIF-5 family.</text>
</comment>
<protein>
    <recommendedName>
        <fullName evidence="4">Translation initiation factor IF2/IF5 domain-containing protein</fullName>
    </recommendedName>
</protein>
<dbReference type="InterPro" id="IPR002735">
    <property type="entry name" value="Transl_init_fac_IF2/IF5_dom"/>
</dbReference>
<dbReference type="InterPro" id="IPR045196">
    <property type="entry name" value="IF2/IF5"/>
</dbReference>
<feature type="domain" description="Translation initiation factor IF2/IF5" evidence="4">
    <location>
        <begin position="91"/>
        <end position="199"/>
    </location>
</feature>
<dbReference type="EMBL" id="HBIE01001971">
    <property type="protein sequence ID" value="CAE0305747.1"/>
    <property type="molecule type" value="Transcribed_RNA"/>
</dbReference>
<dbReference type="SUPFAM" id="SSF100966">
    <property type="entry name" value="Translation initiation factor 2 beta, aIF2beta, N-terminal domain"/>
    <property type="match status" value="1"/>
</dbReference>
<dbReference type="SUPFAM" id="SSF75689">
    <property type="entry name" value="Zinc-binding domain of translation initiation factor 2 beta"/>
    <property type="match status" value="1"/>
</dbReference>
<dbReference type="PANTHER" id="PTHR23001">
    <property type="entry name" value="EUKARYOTIC TRANSLATION INITIATION FACTOR"/>
    <property type="match status" value="1"/>
</dbReference>
<organism evidence="5">
    <name type="scientific">Favella ehrenbergii</name>
    <dbReference type="NCBI Taxonomy" id="182087"/>
    <lineage>
        <taxon>Eukaryota</taxon>
        <taxon>Sar</taxon>
        <taxon>Alveolata</taxon>
        <taxon>Ciliophora</taxon>
        <taxon>Intramacronucleata</taxon>
        <taxon>Spirotrichea</taxon>
        <taxon>Choreotrichia</taxon>
        <taxon>Tintinnida</taxon>
        <taxon>Xystonellidae</taxon>
        <taxon>Favella</taxon>
    </lineage>
</organism>
<dbReference type="GO" id="GO:0005850">
    <property type="term" value="C:eukaryotic translation initiation factor 2 complex"/>
    <property type="evidence" value="ECO:0007669"/>
    <property type="project" value="TreeGrafter"/>
</dbReference>
<keyword evidence="2" id="KW-0396">Initiation factor</keyword>
<reference evidence="5" key="1">
    <citation type="submission" date="2021-01" db="EMBL/GenBank/DDBJ databases">
        <authorList>
            <person name="Corre E."/>
            <person name="Pelletier E."/>
            <person name="Niang G."/>
            <person name="Scheremetjew M."/>
            <person name="Finn R."/>
            <person name="Kale V."/>
            <person name="Holt S."/>
            <person name="Cochrane G."/>
            <person name="Meng A."/>
            <person name="Brown T."/>
            <person name="Cohen L."/>
        </authorList>
    </citation>
    <scope>NUCLEOTIDE SEQUENCE</scope>
    <source>
        <strain evidence="5">Fehren 1</strain>
    </source>
</reference>
<sequence length="223" mass="25284">MAEEPKVGAALTVEEDESVQVDFGKMKKKKKKVKKVKEAGGAAATKQATATAGFDWNIEGHKSYEFSELLNRIETIMNEKTAQQDEEAKEDSRGELPQTRFVSTKTSIQNFDTLCMQLDRDKGHLLEFLKTEMDVEGNFGSEGNVLLQGRHKGPMVNGLYKKYIEQYVRCLGCKSIKTEMSRDPSTRLLNLKCKVCDATRTCQNIKKGFHAIRRGERRAQRQK</sequence>
<dbReference type="Pfam" id="PF01873">
    <property type="entry name" value="eIF-5_eIF-2B"/>
    <property type="match status" value="1"/>
</dbReference>